<comment type="caution">
    <text evidence="1">The sequence shown here is derived from an EMBL/GenBank/DDBJ whole genome shotgun (WGS) entry which is preliminary data.</text>
</comment>
<proteinExistence type="predicted"/>
<dbReference type="Gene3D" id="3.40.50.300">
    <property type="entry name" value="P-loop containing nucleotide triphosphate hydrolases"/>
    <property type="match status" value="1"/>
</dbReference>
<dbReference type="EMBL" id="VZZK01000027">
    <property type="protein sequence ID" value="KAB1076738.1"/>
    <property type="molecule type" value="Genomic_DNA"/>
</dbReference>
<dbReference type="OrthoDB" id="5288220at2"/>
<dbReference type="InterPro" id="IPR008868">
    <property type="entry name" value="TniB"/>
</dbReference>
<dbReference type="RefSeq" id="WP_151002476.1">
    <property type="nucleotide sequence ID" value="NZ_BPQY01000301.1"/>
</dbReference>
<accession>A0A6L3SV47</accession>
<gene>
    <name evidence="1" type="ORF">F6X53_21855</name>
</gene>
<sequence>MTTQNESLAAANLSRLRDSLGSAALDRVRTMELIKRKRLKTSRDEDLRDRTGELLEGLVTRFDPELAGDADNRIEARALLVLGETGAGKSWTLRRFFAEHPSFPGYGRLKSDCPLITVSVKPPCTFLALGRQVAARTGYPIEGKLEAHAIWDRVYQRLQFRGIFGVHFDELHNFVRTANKNDRQEVQNIIKTLMNMTDWPVFVVVSGLPMLKEFVEEACEDRRRLRVVHFARLASPDDNAKIKAVLRALATVANLTLSKETVDFIVPRLMHAALYALGTCMELMHEAIDGVLRKGKRELDAIAFANAYAARTACHAAANPFLVGNWSSLDCSKVLMRDADTSIVRTGADPVGVAAASPGGTSR</sequence>
<dbReference type="SUPFAM" id="SSF52540">
    <property type="entry name" value="P-loop containing nucleoside triphosphate hydrolases"/>
    <property type="match status" value="1"/>
</dbReference>
<keyword evidence="2" id="KW-1185">Reference proteome</keyword>
<organism evidence="1 2">
    <name type="scientific">Methylobacterium soli</name>
    <dbReference type="NCBI Taxonomy" id="553447"/>
    <lineage>
        <taxon>Bacteria</taxon>
        <taxon>Pseudomonadati</taxon>
        <taxon>Pseudomonadota</taxon>
        <taxon>Alphaproteobacteria</taxon>
        <taxon>Hyphomicrobiales</taxon>
        <taxon>Methylobacteriaceae</taxon>
        <taxon>Methylobacterium</taxon>
    </lineage>
</organism>
<dbReference type="AlphaFoldDB" id="A0A6L3SV47"/>
<name>A0A6L3SV47_9HYPH</name>
<dbReference type="InterPro" id="IPR027417">
    <property type="entry name" value="P-loop_NTPase"/>
</dbReference>
<dbReference type="Pfam" id="PF05621">
    <property type="entry name" value="TniB"/>
    <property type="match status" value="1"/>
</dbReference>
<dbReference type="Proteomes" id="UP000474159">
    <property type="component" value="Unassembled WGS sequence"/>
</dbReference>
<evidence type="ECO:0000313" key="2">
    <source>
        <dbReference type="Proteomes" id="UP000474159"/>
    </source>
</evidence>
<reference evidence="1 2" key="1">
    <citation type="submission" date="2019-09" db="EMBL/GenBank/DDBJ databases">
        <title>YIM 48816 draft genome.</title>
        <authorList>
            <person name="Jiang L."/>
        </authorList>
    </citation>
    <scope>NUCLEOTIDE SEQUENCE [LARGE SCALE GENOMIC DNA]</scope>
    <source>
        <strain evidence="1 2">YIM 48816</strain>
    </source>
</reference>
<protein>
    <submittedName>
        <fullName evidence="1">AAA family ATPase</fullName>
    </submittedName>
</protein>
<evidence type="ECO:0000313" key="1">
    <source>
        <dbReference type="EMBL" id="KAB1076738.1"/>
    </source>
</evidence>